<dbReference type="PANTHER" id="PTHR22835:SF557">
    <property type="entry name" value="LIPASE_HYDROLASE FAMILY PROTEIN, PUTATIVE, EXPRESSED-RELATED"/>
    <property type="match status" value="1"/>
</dbReference>
<proteinExistence type="inferred from homology"/>
<evidence type="ECO:0000313" key="3">
    <source>
        <dbReference type="EMBL" id="KAL1563620.1"/>
    </source>
</evidence>
<keyword evidence="2" id="KW-0325">Glycoprotein</keyword>
<organism evidence="3 4">
    <name type="scientific">Salvia divinorum</name>
    <name type="common">Maria pastora</name>
    <name type="synonym">Diviner's sage</name>
    <dbReference type="NCBI Taxonomy" id="28513"/>
    <lineage>
        <taxon>Eukaryota</taxon>
        <taxon>Viridiplantae</taxon>
        <taxon>Streptophyta</taxon>
        <taxon>Embryophyta</taxon>
        <taxon>Tracheophyta</taxon>
        <taxon>Spermatophyta</taxon>
        <taxon>Magnoliopsida</taxon>
        <taxon>eudicotyledons</taxon>
        <taxon>Gunneridae</taxon>
        <taxon>Pentapetalae</taxon>
        <taxon>asterids</taxon>
        <taxon>lamiids</taxon>
        <taxon>Lamiales</taxon>
        <taxon>Lamiaceae</taxon>
        <taxon>Nepetoideae</taxon>
        <taxon>Mentheae</taxon>
        <taxon>Salviinae</taxon>
        <taxon>Salvia</taxon>
        <taxon>Salvia subgen. Calosphace</taxon>
    </lineage>
</organism>
<sequence length="184" mass="19984">MNSVTGFLQALMKKGAKHIVVQGLPPIGCITYSFSLSSADDRDDMGCVATVNRHASMHNAALQGRLGTLRKQNPDSVILYADYYNAHLALLKNAAKHGFKERYKACCGYGGGTYNFDVFNTCGSSSAASSCAQPSEYINWDGAHFTEAVYKLMADSFLNGTYCTPPFHYLITKKAKSNRMPAAA</sequence>
<keyword evidence="4" id="KW-1185">Reference proteome</keyword>
<gene>
    <name evidence="3" type="ORF">AAHA92_06066</name>
</gene>
<accession>A0ABD1I4H2</accession>
<evidence type="ECO:0000313" key="4">
    <source>
        <dbReference type="Proteomes" id="UP001567538"/>
    </source>
</evidence>
<evidence type="ECO:0000256" key="1">
    <source>
        <dbReference type="ARBA" id="ARBA00008668"/>
    </source>
</evidence>
<dbReference type="Proteomes" id="UP001567538">
    <property type="component" value="Unassembled WGS sequence"/>
</dbReference>
<evidence type="ECO:0000256" key="2">
    <source>
        <dbReference type="ARBA" id="ARBA00023180"/>
    </source>
</evidence>
<comment type="caution">
    <text evidence="3">The sequence shown here is derived from an EMBL/GenBank/DDBJ whole genome shotgun (WGS) entry which is preliminary data.</text>
</comment>
<dbReference type="PANTHER" id="PTHR22835">
    <property type="entry name" value="ZINC FINGER FYVE DOMAIN CONTAINING PROTEIN"/>
    <property type="match status" value="1"/>
</dbReference>
<dbReference type="AlphaFoldDB" id="A0ABD1I4H2"/>
<dbReference type="InterPro" id="IPR001087">
    <property type="entry name" value="GDSL"/>
</dbReference>
<protein>
    <submittedName>
        <fullName evidence="3">GDSL esterase/lipase-like protein</fullName>
    </submittedName>
</protein>
<name>A0ABD1I4H2_SALDI</name>
<dbReference type="SUPFAM" id="SSF52266">
    <property type="entry name" value="SGNH hydrolase"/>
    <property type="match status" value="1"/>
</dbReference>
<dbReference type="EMBL" id="JBEAFC010000003">
    <property type="protein sequence ID" value="KAL1563620.1"/>
    <property type="molecule type" value="Genomic_DNA"/>
</dbReference>
<dbReference type="InterPro" id="IPR036514">
    <property type="entry name" value="SGNH_hydro_sf"/>
</dbReference>
<reference evidence="3 4" key="1">
    <citation type="submission" date="2024-06" db="EMBL/GenBank/DDBJ databases">
        <title>A chromosome level genome sequence of Diviner's sage (Salvia divinorum).</title>
        <authorList>
            <person name="Ford S.A."/>
            <person name="Ro D.-K."/>
            <person name="Ness R.W."/>
            <person name="Phillips M.A."/>
        </authorList>
    </citation>
    <scope>NUCLEOTIDE SEQUENCE [LARGE SCALE GENOMIC DNA]</scope>
    <source>
        <strain evidence="3">SAF-2024a</strain>
        <tissue evidence="3">Leaf</tissue>
    </source>
</reference>
<dbReference type="Pfam" id="PF00657">
    <property type="entry name" value="Lipase_GDSL"/>
    <property type="match status" value="1"/>
</dbReference>
<comment type="similarity">
    <text evidence="1">Belongs to the 'GDSL' lipolytic enzyme family.</text>
</comment>
<dbReference type="Gene3D" id="3.40.50.1110">
    <property type="entry name" value="SGNH hydrolase"/>
    <property type="match status" value="1"/>
</dbReference>